<feature type="compositionally biased region" description="Polar residues" evidence="4">
    <location>
        <begin position="1373"/>
        <end position="1382"/>
    </location>
</feature>
<feature type="region of interest" description="Disordered" evidence="4">
    <location>
        <begin position="1312"/>
        <end position="1388"/>
    </location>
</feature>
<name>A0A9W9ZT23_9CNID</name>
<evidence type="ECO:0000256" key="3">
    <source>
        <dbReference type="PROSITE-ProRule" id="PRU00339"/>
    </source>
</evidence>
<evidence type="ECO:0000256" key="4">
    <source>
        <dbReference type="SAM" id="MobiDB-lite"/>
    </source>
</evidence>
<proteinExistence type="predicted"/>
<dbReference type="PANTHER" id="PTHR15502">
    <property type="entry name" value="CALCINEURIN-BINDING PROTEIN CABIN 1-RELATED"/>
    <property type="match status" value="1"/>
</dbReference>
<feature type="compositionally biased region" description="Low complexity" evidence="4">
    <location>
        <begin position="1331"/>
        <end position="1342"/>
    </location>
</feature>
<dbReference type="Pfam" id="PF13181">
    <property type="entry name" value="TPR_8"/>
    <property type="match status" value="1"/>
</dbReference>
<evidence type="ECO:0000313" key="6">
    <source>
        <dbReference type="Proteomes" id="UP001163046"/>
    </source>
</evidence>
<keyword evidence="2" id="KW-0539">Nucleus</keyword>
<dbReference type="Gene3D" id="1.25.40.10">
    <property type="entry name" value="Tetratricopeptide repeat domain"/>
    <property type="match status" value="2"/>
</dbReference>
<dbReference type="InterPro" id="IPR019734">
    <property type="entry name" value="TPR_rpt"/>
</dbReference>
<dbReference type="SUPFAM" id="SSF48452">
    <property type="entry name" value="TPR-like"/>
    <property type="match status" value="2"/>
</dbReference>
<feature type="compositionally biased region" description="Low complexity" evidence="4">
    <location>
        <begin position="589"/>
        <end position="599"/>
    </location>
</feature>
<feature type="repeat" description="TPR" evidence="3">
    <location>
        <begin position="1080"/>
        <end position="1113"/>
    </location>
</feature>
<feature type="compositionally biased region" description="Basic and acidic residues" evidence="4">
    <location>
        <begin position="1345"/>
        <end position="1356"/>
    </location>
</feature>
<comment type="subcellular location">
    <subcellularLocation>
        <location evidence="1">Nucleus</location>
    </subcellularLocation>
</comment>
<dbReference type="EMBL" id="MU825874">
    <property type="protein sequence ID" value="KAJ7387336.1"/>
    <property type="molecule type" value="Genomic_DNA"/>
</dbReference>
<evidence type="ECO:0000256" key="2">
    <source>
        <dbReference type="ARBA" id="ARBA00023242"/>
    </source>
</evidence>
<feature type="region of interest" description="Disordered" evidence="4">
    <location>
        <begin position="855"/>
        <end position="881"/>
    </location>
</feature>
<dbReference type="OrthoDB" id="77564at2759"/>
<dbReference type="InterPro" id="IPR033053">
    <property type="entry name" value="Hir3/CABIN1"/>
</dbReference>
<comment type="caution">
    <text evidence="5">The sequence shown here is derived from an EMBL/GenBank/DDBJ whole genome shotgun (WGS) entry which is preliminary data.</text>
</comment>
<feature type="region of interest" description="Disordered" evidence="4">
    <location>
        <begin position="349"/>
        <end position="377"/>
    </location>
</feature>
<sequence>MRFYSLLSIHFKIRLCALNDDSSEESDHEPTQESVKQAKESEALELYNKGLALQQKGDYAASEEAYNQLLNSALVKEAPPPEDDAGLVEAGHVLKYSAYKNLASLAEKREQWEKSIDAYLQAVALDDSDVTVWYHLGVVALKTFDLCLARHSFEEGLKCNSKHWPCLDLLCTVLYAVGDYYTCLVMISKALERDEEYLKGIALKNQIFSEEPALRRDSQHLRNLFMCHSVDDEEQENEGKELVKEAVHLREERLKLVEADRAPPPPYPPVKPLTSHTWASLGECFIALYDHLTAPENPQPLGRRVDLEGYYKAIVTPDISMSYRASVVKVPDYSSSSFSTEGFSVYKNVQTGDSDEKSKKGPKRKKPPPSTIENDFLPKRRSAGLNRIMNKKWFDICLLVKAMGIFFFLHENVRTNKKKEEEINYRELVQSFIPSLFRPSVSADDDSSQDSLADGSQFSQRSSQSQTAEGKPGEGFFTGDRNTYDEVITGEAETLDILTFVKEHMENGGIIDLMNQYGICLAAQNNKKWPSALADVFLKAYQRMRKHVILPSEFCNDDQDELYRTRMAKLVLVASELTLDKLLTAKSKSSSSLSPASSPRGGGSGVSPLRVSGFSSQYLPTDIEYLHRISSDQTIHGDFTLEMGHQSELDESKSSKLLTLKVNSIEGPTTVKLMNCKVDNLVTLDQVQKKLESLQRFIDCSESGHYEDVVQLLMPTLHQPQPKTKVSELGMSIPERPAQLLLLQDSLIKLKDYEQCITCSEVALNEAVSQMSPCEAWSTTLSRLFGCIDRSILECKNVLDKIPQDKLSRLTLNIIKVLEASMYASEGSDPPLATAKPWVLLYRIIKHQEKYEETADKSSKTCAPTVPPPTDSPMPETANTDSNVSSVSVISDIPASNISPSLQFLRTAHEHLGRRGWCCNHEGVFLLLKVEVLTEELTKAVTAAREELVRDLEQCFLCLYGHPSKKAKARGLLEHNSSPIALTWSNSVVVFDYFKPPEPPTFESKSNTISAEVQNLLRRITVVIPQQELQAISFESVQSFIEGGDEPSQSCLIVLLASKGALSSLCAICNCPRMPKPVINEIFYLLADFYFKNKEFSKALKYYMHDVSVQPDRADTWAAMALARKSRLENKLNACEPKSEGPIQKLAVSALRCFKRALEIDGSNSSLWEEYGTLCYVLYSHSSRLLNQFDKDEMASDNRTSLVQRRDEMLLLSERCFTSALGIEDGEPWLHHYILGKITEKLKKPPSVYLEHYQKSAKYLDDDISGYPRRISYYSPPDHSLEALEFSKLLFDKFPDVDVSVLEEHLQRASQGPFYHPEFDTDTGQGTVYRSESTTSESLSSSVFEDSKHGEPRSTDVKSGIDSVSVAEPPQSEDLNLSNAKDNVTEEPKDTAMEVFFSGKLRWT</sequence>
<gene>
    <name evidence="5" type="primary">CABIN1</name>
    <name evidence="5" type="ORF">OS493_004324</name>
</gene>
<dbReference type="GO" id="GO:0005634">
    <property type="term" value="C:nucleus"/>
    <property type="evidence" value="ECO:0007669"/>
    <property type="project" value="UniProtKB-SubCell"/>
</dbReference>
<accession>A0A9W9ZT23</accession>
<dbReference type="PROSITE" id="PS50005">
    <property type="entry name" value="TPR"/>
    <property type="match status" value="2"/>
</dbReference>
<dbReference type="Proteomes" id="UP001163046">
    <property type="component" value="Unassembled WGS sequence"/>
</dbReference>
<dbReference type="InterPro" id="IPR011990">
    <property type="entry name" value="TPR-like_helical_dom_sf"/>
</dbReference>
<dbReference type="PANTHER" id="PTHR15502:SF7">
    <property type="entry name" value="CALCINEURIN-BINDING PROTEIN CABIN-1"/>
    <property type="match status" value="1"/>
</dbReference>
<keyword evidence="3" id="KW-0802">TPR repeat</keyword>
<organism evidence="5 6">
    <name type="scientific">Desmophyllum pertusum</name>
    <dbReference type="NCBI Taxonomy" id="174260"/>
    <lineage>
        <taxon>Eukaryota</taxon>
        <taxon>Metazoa</taxon>
        <taxon>Cnidaria</taxon>
        <taxon>Anthozoa</taxon>
        <taxon>Hexacorallia</taxon>
        <taxon>Scleractinia</taxon>
        <taxon>Caryophylliina</taxon>
        <taxon>Caryophylliidae</taxon>
        <taxon>Desmophyllum</taxon>
    </lineage>
</organism>
<keyword evidence="6" id="KW-1185">Reference proteome</keyword>
<feature type="region of interest" description="Disordered" evidence="4">
    <location>
        <begin position="589"/>
        <end position="608"/>
    </location>
</feature>
<feature type="region of interest" description="Disordered" evidence="4">
    <location>
        <begin position="440"/>
        <end position="481"/>
    </location>
</feature>
<protein>
    <submittedName>
        <fullName evidence="5">Calcineurin-binding protein cabin-1</fullName>
    </submittedName>
</protein>
<feature type="compositionally biased region" description="Low complexity" evidence="4">
    <location>
        <begin position="449"/>
        <end position="466"/>
    </location>
</feature>
<dbReference type="GO" id="GO:0006325">
    <property type="term" value="P:chromatin organization"/>
    <property type="evidence" value="ECO:0007669"/>
    <property type="project" value="InterPro"/>
</dbReference>
<dbReference type="SMART" id="SM00028">
    <property type="entry name" value="TPR"/>
    <property type="match status" value="5"/>
</dbReference>
<reference evidence="5" key="1">
    <citation type="submission" date="2023-01" db="EMBL/GenBank/DDBJ databases">
        <title>Genome assembly of the deep-sea coral Lophelia pertusa.</title>
        <authorList>
            <person name="Herrera S."/>
            <person name="Cordes E."/>
        </authorList>
    </citation>
    <scope>NUCLEOTIDE SEQUENCE</scope>
    <source>
        <strain evidence="5">USNM1676648</strain>
        <tissue evidence="5">Polyp</tissue>
    </source>
</reference>
<evidence type="ECO:0000313" key="5">
    <source>
        <dbReference type="EMBL" id="KAJ7387336.1"/>
    </source>
</evidence>
<evidence type="ECO:0000256" key="1">
    <source>
        <dbReference type="ARBA" id="ARBA00004123"/>
    </source>
</evidence>
<feature type="repeat" description="TPR" evidence="3">
    <location>
        <begin position="96"/>
        <end position="129"/>
    </location>
</feature>
<dbReference type="GO" id="GO:0031491">
    <property type="term" value="F:nucleosome binding"/>
    <property type="evidence" value="ECO:0007669"/>
    <property type="project" value="TreeGrafter"/>
</dbReference>